<dbReference type="AlphaFoldDB" id="A0A365R263"/>
<organism evidence="1 2">
    <name type="scientific">Burkholderia reimsis</name>
    <dbReference type="NCBI Taxonomy" id="2234132"/>
    <lineage>
        <taxon>Bacteria</taxon>
        <taxon>Pseudomonadati</taxon>
        <taxon>Pseudomonadota</taxon>
        <taxon>Betaproteobacteria</taxon>
        <taxon>Burkholderiales</taxon>
        <taxon>Burkholderiaceae</taxon>
        <taxon>Burkholderia</taxon>
    </lineage>
</organism>
<dbReference type="Proteomes" id="UP000252458">
    <property type="component" value="Unassembled WGS sequence"/>
</dbReference>
<evidence type="ECO:0000313" key="1">
    <source>
        <dbReference type="EMBL" id="RBB42240.1"/>
    </source>
</evidence>
<dbReference type="RefSeq" id="WP_059684821.1">
    <property type="nucleotide sequence ID" value="NZ_QMFZ01000002.1"/>
</dbReference>
<accession>A0A365R263</accession>
<protein>
    <submittedName>
        <fullName evidence="1">Uncharacterized protein</fullName>
    </submittedName>
</protein>
<evidence type="ECO:0000313" key="2">
    <source>
        <dbReference type="Proteomes" id="UP000252458"/>
    </source>
</evidence>
<reference evidence="1 2" key="1">
    <citation type="submission" date="2018-06" db="EMBL/GenBank/DDBJ databases">
        <title>Draft genome sequence of Burkholderia reimsis strain BE51 isolated from a French agricultural soil.</title>
        <authorList>
            <person name="Esmaeel Q."/>
        </authorList>
    </citation>
    <scope>NUCLEOTIDE SEQUENCE [LARGE SCALE GENOMIC DNA]</scope>
    <source>
        <strain evidence="1 2">BE51</strain>
    </source>
</reference>
<sequence>MPKQTELKPATPASHSDYVDVKKARALALKRADSERAEKRRENDARIDVNASKWRYICQES</sequence>
<dbReference type="GeneID" id="56665541"/>
<proteinExistence type="predicted"/>
<gene>
    <name evidence="1" type="ORF">DPV79_03255</name>
</gene>
<keyword evidence="2" id="KW-1185">Reference proteome</keyword>
<comment type="caution">
    <text evidence="1">The sequence shown here is derived from an EMBL/GenBank/DDBJ whole genome shotgun (WGS) entry which is preliminary data.</text>
</comment>
<name>A0A365R263_9BURK</name>
<dbReference type="EMBL" id="QMFZ01000002">
    <property type="protein sequence ID" value="RBB42240.1"/>
    <property type="molecule type" value="Genomic_DNA"/>
</dbReference>